<sequence>MTEQTPAPIRHIVIRAHPSPDSFNASVADRYCETVRACGQVAEVRDLYALAFDPLLKEEERPIAGGISLSPDVRAEIEAIRGAEMYVLVYPVWFAMPPAILKGYIDRVLGAEVTARQIQDRAATGVLSGRHMLSITTSGAREVWLDEQGQVESLRNLSTRYLRNAFEMASCEHLHFGGIIEGLSERFAGQYFFDVQERARRVCAMLAAERRTGPPLASIGDGS</sequence>
<name>A0ABY7NJ76_9SPHN</name>
<dbReference type="InterPro" id="IPR051545">
    <property type="entry name" value="NAD(P)H_dehydrogenase_qn"/>
</dbReference>
<reference evidence="4 5" key="1">
    <citation type="submission" date="2022-12" db="EMBL/GenBank/DDBJ databases">
        <title>Sphingomonas abieness sp. nov., an endophytic bacterium isolated from Abies koreana.</title>
        <authorList>
            <person name="Jiang L."/>
            <person name="Lee J."/>
        </authorList>
    </citation>
    <scope>NUCLEOTIDE SEQUENCE [LARGE SCALE GENOMIC DNA]</scope>
    <source>
        <strain evidence="5">PAMB 00755</strain>
    </source>
</reference>
<dbReference type="InterPro" id="IPR003680">
    <property type="entry name" value="Flavodoxin_fold"/>
</dbReference>
<dbReference type="PANTHER" id="PTHR10204">
    <property type="entry name" value="NAD P H OXIDOREDUCTASE-RELATED"/>
    <property type="match status" value="1"/>
</dbReference>
<evidence type="ECO:0000313" key="4">
    <source>
        <dbReference type="EMBL" id="WBO20683.1"/>
    </source>
</evidence>
<keyword evidence="5" id="KW-1185">Reference proteome</keyword>
<proteinExistence type="inferred from homology"/>
<dbReference type="Pfam" id="PF02525">
    <property type="entry name" value="Flavodoxin_2"/>
    <property type="match status" value="1"/>
</dbReference>
<evidence type="ECO:0000256" key="1">
    <source>
        <dbReference type="ARBA" id="ARBA00006252"/>
    </source>
</evidence>
<dbReference type="Proteomes" id="UP001210865">
    <property type="component" value="Chromosome"/>
</dbReference>
<feature type="domain" description="Flavodoxin-like fold" evidence="3">
    <location>
        <begin position="11"/>
        <end position="176"/>
    </location>
</feature>
<dbReference type="InterPro" id="IPR029039">
    <property type="entry name" value="Flavoprotein-like_sf"/>
</dbReference>
<organism evidence="4 5">
    <name type="scientific">Sphingomonas abietis</name>
    <dbReference type="NCBI Taxonomy" id="3012344"/>
    <lineage>
        <taxon>Bacteria</taxon>
        <taxon>Pseudomonadati</taxon>
        <taxon>Pseudomonadota</taxon>
        <taxon>Alphaproteobacteria</taxon>
        <taxon>Sphingomonadales</taxon>
        <taxon>Sphingomonadaceae</taxon>
        <taxon>Sphingomonas</taxon>
    </lineage>
</organism>
<keyword evidence="2" id="KW-0560">Oxidoreductase</keyword>
<gene>
    <name evidence="4" type="ORF">PBT88_10675</name>
</gene>
<dbReference type="RefSeq" id="WP_270075333.1">
    <property type="nucleotide sequence ID" value="NZ_CP115174.1"/>
</dbReference>
<accession>A0ABY7NJ76</accession>
<dbReference type="PANTHER" id="PTHR10204:SF34">
    <property type="entry name" value="NAD(P)H DEHYDROGENASE [QUINONE] 1 ISOFORM 1"/>
    <property type="match status" value="1"/>
</dbReference>
<protein>
    <submittedName>
        <fullName evidence="4">NAD(P)H-dependent oxidoreductase</fullName>
    </submittedName>
</protein>
<evidence type="ECO:0000313" key="5">
    <source>
        <dbReference type="Proteomes" id="UP001210865"/>
    </source>
</evidence>
<dbReference type="SUPFAM" id="SSF52218">
    <property type="entry name" value="Flavoproteins"/>
    <property type="match status" value="1"/>
</dbReference>
<evidence type="ECO:0000256" key="2">
    <source>
        <dbReference type="ARBA" id="ARBA00023002"/>
    </source>
</evidence>
<dbReference type="EMBL" id="CP115174">
    <property type="protein sequence ID" value="WBO20683.1"/>
    <property type="molecule type" value="Genomic_DNA"/>
</dbReference>
<evidence type="ECO:0000259" key="3">
    <source>
        <dbReference type="Pfam" id="PF02525"/>
    </source>
</evidence>
<comment type="similarity">
    <text evidence="1">Belongs to the NAD(P)H dehydrogenase (quinone) family.</text>
</comment>
<dbReference type="Gene3D" id="3.40.50.360">
    <property type="match status" value="1"/>
</dbReference>